<dbReference type="Proteomes" id="UP000005959">
    <property type="component" value="Unassembled WGS sequence"/>
</dbReference>
<evidence type="ECO:0000259" key="2">
    <source>
        <dbReference type="SMART" id="SM00992"/>
    </source>
</evidence>
<dbReference type="Gene3D" id="2.30.30.390">
    <property type="entry name" value="Hemimethylated DNA-binding domain"/>
    <property type="match status" value="1"/>
</dbReference>
<dbReference type="InterPro" id="IPR011722">
    <property type="entry name" value="Hemimethylated_DNA-bd_dom"/>
</dbReference>
<evidence type="ECO:0000313" key="3">
    <source>
        <dbReference type="EMBL" id="EHM38868.1"/>
    </source>
</evidence>
<name>G9YBV9_HAFAL</name>
<dbReference type="PATRIC" id="fig|1002364.3.peg.3599"/>
<evidence type="ECO:0000313" key="4">
    <source>
        <dbReference type="Proteomes" id="UP000005959"/>
    </source>
</evidence>
<evidence type="ECO:0000256" key="1">
    <source>
        <dbReference type="NCBIfam" id="TIGR02097"/>
    </source>
</evidence>
<dbReference type="SUPFAM" id="SSF141255">
    <property type="entry name" value="YccV-like"/>
    <property type="match status" value="1"/>
</dbReference>
<dbReference type="SMART" id="SM00992">
    <property type="entry name" value="YccV-like"/>
    <property type="match status" value="1"/>
</dbReference>
<dbReference type="GO" id="GO:0003677">
    <property type="term" value="F:DNA binding"/>
    <property type="evidence" value="ECO:0007669"/>
    <property type="project" value="UniProtKB-UniRule"/>
</dbReference>
<dbReference type="NCBIfam" id="NF010729">
    <property type="entry name" value="PRK14129.1"/>
    <property type="match status" value="1"/>
</dbReference>
<comment type="caution">
    <text evidence="3">The sequence shown here is derived from an EMBL/GenBank/DDBJ whole genome shotgun (WGS) entry which is preliminary data.</text>
</comment>
<dbReference type="HOGENOM" id="CLU_123865_1_0_6"/>
<accession>G9YBV9</accession>
<feature type="domain" description="Hemimethylated DNA-binding" evidence="2">
    <location>
        <begin position="28"/>
        <end position="128"/>
    </location>
</feature>
<dbReference type="NCBIfam" id="TIGR02097">
    <property type="entry name" value="yccV"/>
    <property type="match status" value="1"/>
</dbReference>
<dbReference type="InterPro" id="IPR036623">
    <property type="entry name" value="Hemimethylated_DNA-bd_sf"/>
</dbReference>
<dbReference type="EMBL" id="AGCI01000099">
    <property type="protein sequence ID" value="EHM38868.1"/>
    <property type="molecule type" value="Genomic_DNA"/>
</dbReference>
<sequence length="131" mass="14742">MIGCFKPYSAVDNERDRATFSQEVSMITSKFGIGQQVRHKLLGSLGVVIDIDPEYSLEVAPDADELGANEHLRHMPWYHVVMENEEGEAVHTYLAEAQLDGENSDAHPEQPSMDDLAESIRHQLQAPRLRN</sequence>
<reference evidence="3 4" key="1">
    <citation type="submission" date="2011-08" db="EMBL/GenBank/DDBJ databases">
        <authorList>
            <person name="Weinstock G."/>
            <person name="Sodergren E."/>
            <person name="Clifton S."/>
            <person name="Fulton L."/>
            <person name="Fulton B."/>
            <person name="Courtney L."/>
            <person name="Fronick C."/>
            <person name="Harrison M."/>
            <person name="Strong C."/>
            <person name="Farmer C."/>
            <person name="Delahaunty K."/>
            <person name="Markovic C."/>
            <person name="Hall O."/>
            <person name="Minx P."/>
            <person name="Tomlinson C."/>
            <person name="Mitreva M."/>
            <person name="Hou S."/>
            <person name="Chen J."/>
            <person name="Wollam A."/>
            <person name="Pepin K.H."/>
            <person name="Johnson M."/>
            <person name="Bhonagiri V."/>
            <person name="Zhang X."/>
            <person name="Suruliraj S."/>
            <person name="Warren W."/>
            <person name="Chinwalla A."/>
            <person name="Mardis E.R."/>
            <person name="Wilson R.K."/>
        </authorList>
    </citation>
    <scope>NUCLEOTIDE SEQUENCE [LARGE SCALE GENOMIC DNA]</scope>
    <source>
        <strain evidence="3 4">ATCC 51873</strain>
    </source>
</reference>
<gene>
    <name evidence="3" type="ORF">HMPREF0454_04003</name>
</gene>
<dbReference type="AlphaFoldDB" id="G9YBV9"/>
<protein>
    <recommendedName>
        <fullName evidence="1">Heat shock protein HspQ</fullName>
    </recommendedName>
</protein>
<dbReference type="Pfam" id="PF08755">
    <property type="entry name" value="YccV-like"/>
    <property type="match status" value="1"/>
</dbReference>
<keyword evidence="3" id="KW-0346">Stress response</keyword>
<organism evidence="3 4">
    <name type="scientific">Hafnia alvei ATCC 51873</name>
    <dbReference type="NCBI Taxonomy" id="1002364"/>
    <lineage>
        <taxon>Bacteria</taxon>
        <taxon>Pseudomonadati</taxon>
        <taxon>Pseudomonadota</taxon>
        <taxon>Gammaproteobacteria</taxon>
        <taxon>Enterobacterales</taxon>
        <taxon>Hafniaceae</taxon>
        <taxon>Hafnia</taxon>
    </lineage>
</organism>
<proteinExistence type="predicted"/>